<feature type="compositionally biased region" description="Basic and acidic residues" evidence="2">
    <location>
        <begin position="65"/>
        <end position="77"/>
    </location>
</feature>
<evidence type="ECO:0000313" key="4">
    <source>
        <dbReference type="EMBL" id="GGS32630.1"/>
    </source>
</evidence>
<dbReference type="Gene3D" id="3.30.160.20">
    <property type="match status" value="1"/>
</dbReference>
<accession>A0ABQ2SKW3</accession>
<dbReference type="InterPro" id="IPR014720">
    <property type="entry name" value="dsRBD_dom"/>
</dbReference>
<dbReference type="SUPFAM" id="SSF54768">
    <property type="entry name" value="dsRNA-binding domain-like"/>
    <property type="match status" value="1"/>
</dbReference>
<protein>
    <recommendedName>
        <fullName evidence="3">DRBM domain-containing protein</fullName>
    </recommendedName>
</protein>
<dbReference type="SMART" id="SM00358">
    <property type="entry name" value="DSRM"/>
    <property type="match status" value="1"/>
</dbReference>
<sequence>MGQRSPGGPLRATLGGMNAKGDLIARALTLGLGAPTFEAHAEGPPHDRRFRVTVRAGGQVLGEGGEGRSKRDAERAASESALRVLSGDATPAGPQRGAAGRAERWPIYGAVLAGALDAALEFAPEDATLDEVRVRAAHLYRDLLTDLGHGPDAPDADDLPRGALDPQESTLAGGPL</sequence>
<dbReference type="PROSITE" id="PS50137">
    <property type="entry name" value="DS_RBD"/>
    <property type="match status" value="1"/>
</dbReference>
<evidence type="ECO:0000259" key="3">
    <source>
        <dbReference type="PROSITE" id="PS50137"/>
    </source>
</evidence>
<organism evidence="4 5">
    <name type="scientific">Deinococcus knuensis</name>
    <dbReference type="NCBI Taxonomy" id="1837380"/>
    <lineage>
        <taxon>Bacteria</taxon>
        <taxon>Thermotogati</taxon>
        <taxon>Deinococcota</taxon>
        <taxon>Deinococci</taxon>
        <taxon>Deinococcales</taxon>
        <taxon>Deinococcaceae</taxon>
        <taxon>Deinococcus</taxon>
    </lineage>
</organism>
<proteinExistence type="predicted"/>
<feature type="compositionally biased region" description="Low complexity" evidence="2">
    <location>
        <begin position="89"/>
        <end position="100"/>
    </location>
</feature>
<evidence type="ECO:0000256" key="2">
    <source>
        <dbReference type="SAM" id="MobiDB-lite"/>
    </source>
</evidence>
<dbReference type="Pfam" id="PF00035">
    <property type="entry name" value="dsrm"/>
    <property type="match status" value="1"/>
</dbReference>
<feature type="domain" description="DRBM" evidence="3">
    <location>
        <begin position="38"/>
        <end position="87"/>
    </location>
</feature>
<evidence type="ECO:0000313" key="5">
    <source>
        <dbReference type="Proteomes" id="UP000620633"/>
    </source>
</evidence>
<reference evidence="5" key="1">
    <citation type="journal article" date="2019" name="Int. J. Syst. Evol. Microbiol.">
        <title>The Global Catalogue of Microorganisms (GCM) 10K type strain sequencing project: providing services to taxonomists for standard genome sequencing and annotation.</title>
        <authorList>
            <consortium name="The Broad Institute Genomics Platform"/>
            <consortium name="The Broad Institute Genome Sequencing Center for Infectious Disease"/>
            <person name="Wu L."/>
            <person name="Ma J."/>
        </authorList>
    </citation>
    <scope>NUCLEOTIDE SEQUENCE [LARGE SCALE GENOMIC DNA]</scope>
    <source>
        <strain evidence="5">JCM 31406</strain>
    </source>
</reference>
<feature type="region of interest" description="Disordered" evidence="2">
    <location>
        <begin position="60"/>
        <end position="100"/>
    </location>
</feature>
<dbReference type="Proteomes" id="UP000620633">
    <property type="component" value="Unassembled WGS sequence"/>
</dbReference>
<gene>
    <name evidence="4" type="ORF">GCM10008961_25350</name>
</gene>
<keyword evidence="5" id="KW-1185">Reference proteome</keyword>
<feature type="region of interest" description="Disordered" evidence="2">
    <location>
        <begin position="145"/>
        <end position="176"/>
    </location>
</feature>
<comment type="caution">
    <text evidence="4">The sequence shown here is derived from an EMBL/GenBank/DDBJ whole genome shotgun (WGS) entry which is preliminary data.</text>
</comment>
<dbReference type="EMBL" id="BMQO01000013">
    <property type="protein sequence ID" value="GGS32630.1"/>
    <property type="molecule type" value="Genomic_DNA"/>
</dbReference>
<name>A0ABQ2SKW3_9DEIO</name>
<keyword evidence="1" id="KW-0694">RNA-binding</keyword>
<evidence type="ECO:0000256" key="1">
    <source>
        <dbReference type="PROSITE-ProRule" id="PRU00266"/>
    </source>
</evidence>
<dbReference type="CDD" id="cd10845">
    <property type="entry name" value="DSRM_RNAse_III_family"/>
    <property type="match status" value="1"/>
</dbReference>